<evidence type="ECO:0000313" key="2">
    <source>
        <dbReference type="Proteomes" id="UP001551189"/>
    </source>
</evidence>
<keyword evidence="2" id="KW-1185">Reference proteome</keyword>
<proteinExistence type="predicted"/>
<evidence type="ECO:0000313" key="1">
    <source>
        <dbReference type="EMBL" id="MEU6799455.1"/>
    </source>
</evidence>
<protein>
    <submittedName>
        <fullName evidence="1">Uncharacterized protein</fullName>
    </submittedName>
</protein>
<dbReference type="Proteomes" id="UP001551189">
    <property type="component" value="Unassembled WGS sequence"/>
</dbReference>
<name>A0ABV3AQJ7_9ACTN</name>
<dbReference type="RefSeq" id="WP_359689506.1">
    <property type="nucleotide sequence ID" value="NZ_JBEYXT010000001.1"/>
</dbReference>
<sequence length="47" mass="5076">MTESETTAAVTREPSGFRETVTLPRRRLPEIAHALAASRVVVGASPR</sequence>
<gene>
    <name evidence="1" type="ORF">ABZ931_00310</name>
</gene>
<organism evidence="1 2">
    <name type="scientific">Streptomyces neyagawaensis</name>
    <dbReference type="NCBI Taxonomy" id="42238"/>
    <lineage>
        <taxon>Bacteria</taxon>
        <taxon>Bacillati</taxon>
        <taxon>Actinomycetota</taxon>
        <taxon>Actinomycetes</taxon>
        <taxon>Kitasatosporales</taxon>
        <taxon>Streptomycetaceae</taxon>
        <taxon>Streptomyces</taxon>
    </lineage>
</organism>
<reference evidence="1 2" key="1">
    <citation type="submission" date="2024-06" db="EMBL/GenBank/DDBJ databases">
        <title>The Natural Products Discovery Center: Release of the First 8490 Sequenced Strains for Exploring Actinobacteria Biosynthetic Diversity.</title>
        <authorList>
            <person name="Kalkreuter E."/>
            <person name="Kautsar S.A."/>
            <person name="Yang D."/>
            <person name="Bader C.D."/>
            <person name="Teijaro C.N."/>
            <person name="Fluegel L."/>
            <person name="Davis C.M."/>
            <person name="Simpson J.R."/>
            <person name="Lauterbach L."/>
            <person name="Steele A.D."/>
            <person name="Gui C."/>
            <person name="Meng S."/>
            <person name="Li G."/>
            <person name="Viehrig K."/>
            <person name="Ye F."/>
            <person name="Su P."/>
            <person name="Kiefer A.F."/>
            <person name="Nichols A."/>
            <person name="Cepeda A.J."/>
            <person name="Yan W."/>
            <person name="Fan B."/>
            <person name="Jiang Y."/>
            <person name="Adhikari A."/>
            <person name="Zheng C.-J."/>
            <person name="Schuster L."/>
            <person name="Cowan T.M."/>
            <person name="Smanski M.J."/>
            <person name="Chevrette M.G."/>
            <person name="De Carvalho L.P.S."/>
            <person name="Shen B."/>
        </authorList>
    </citation>
    <scope>NUCLEOTIDE SEQUENCE [LARGE SCALE GENOMIC DNA]</scope>
    <source>
        <strain evidence="1 2">NPDC046851</strain>
    </source>
</reference>
<dbReference type="EMBL" id="JBEYXT010000001">
    <property type="protein sequence ID" value="MEU6799455.1"/>
    <property type="molecule type" value="Genomic_DNA"/>
</dbReference>
<accession>A0ABV3AQJ7</accession>
<comment type="caution">
    <text evidence="1">The sequence shown here is derived from an EMBL/GenBank/DDBJ whole genome shotgun (WGS) entry which is preliminary data.</text>
</comment>